<dbReference type="AlphaFoldDB" id="A0A1Z2XT44"/>
<dbReference type="RefSeq" id="WP_066539668.1">
    <property type="nucleotide sequence ID" value="NZ_CP021422.1"/>
</dbReference>
<evidence type="ECO:0000259" key="2">
    <source>
        <dbReference type="SMART" id="SM00842"/>
    </source>
</evidence>
<organism evidence="4 6">
    <name type="scientific">Acutalibacter muris</name>
    <dbReference type="NCBI Taxonomy" id="1796620"/>
    <lineage>
        <taxon>Bacteria</taxon>
        <taxon>Bacillati</taxon>
        <taxon>Bacillota</taxon>
        <taxon>Clostridia</taxon>
        <taxon>Eubacteriales</taxon>
        <taxon>Acutalibacteraceae</taxon>
        <taxon>Acutalibacter</taxon>
    </lineage>
</organism>
<feature type="domain" description="SHS2" evidence="2">
    <location>
        <begin position="10"/>
        <end position="206"/>
    </location>
</feature>
<dbReference type="EMBL" id="CP065321">
    <property type="protein sequence ID" value="QQR30829.1"/>
    <property type="molecule type" value="Genomic_DNA"/>
</dbReference>
<dbReference type="GO" id="GO:0051301">
    <property type="term" value="P:cell division"/>
    <property type="evidence" value="ECO:0007669"/>
    <property type="project" value="InterPro"/>
</dbReference>
<reference evidence="4 6" key="3">
    <citation type="submission" date="2020-11" db="EMBL/GenBank/DDBJ databases">
        <title>Closed and high quality bacterial genomes of the OMM12 community.</title>
        <authorList>
            <person name="Marbouty M."/>
            <person name="Lamy-Besnier Q."/>
            <person name="Debarbieux L."/>
            <person name="Koszul R."/>
        </authorList>
    </citation>
    <scope>NUCLEOTIDE SEQUENCE [LARGE SCALE GENOMIC DNA]</scope>
    <source>
        <strain evidence="4 6">KB18</strain>
    </source>
</reference>
<sequence length="706" mass="76376">MMKEQEAGTVFALDIGTRSIIGMLGRVEQGRLYVTAIEKEEHGRRAMLDGQIVEIEQVAAVAGEVIRRLEEKSGTKLRRVCVAAAGRALRSQSASFTLKFDELRRADADLIGQLEAGAVTEAERLIAGDSAGQGRFYMVGYTARQYTVDGYPMTNLMDHRGQVFEADVVSTFLPSGVVESLYAVTNRLGLEVSSLTLEPIAALNAAIPAGIRLLNLVLVDIGAGTSDIAVCREGSVVGYTMATVAGDEITELLMRSLLVDFKTGERLKLSLGSMEPAQYPDILGIKHEISPANLSEVIQPAAQKLAKEIAEKILELNGGAPSAVFLAGGGSKLQGLPALVAGELDMSEARVALAGNHFTNSAFSDEYQLEDPEYATPLGIGASAALGMINDSYMVTLNGYPAKLFRNGALSLRDVLLMNGFHYGDMMGRTGANLSFTLNGQREFLHGLPGVESQISINGREAQFSTVVRAGDRIEFTPARSGQAAVMTLGELLGQDYPGEVTVNGRPQPMDYSIRQGDEVQAQGAPVPPRQQRRVRAPEQAKPLPKPEPPRPVFTSKPEPIMEPAAKTETKQEPAKEKAAEPKPKPKPGPIAEQKVKPQPEQKAEQEAKTEPKRQAEPKPKEPPEEPLQLSFGGLPVVLNGAPLRLEPKEQGGDYYLMDLLERSGMDFSKLDRPVDLLVNGAEGQFSQVLRPNDQVTIRYKDRQTT</sequence>
<feature type="compositionally biased region" description="Basic and acidic residues" evidence="1">
    <location>
        <begin position="566"/>
        <end position="584"/>
    </location>
</feature>
<evidence type="ECO:0000313" key="5">
    <source>
        <dbReference type="Proteomes" id="UP000196710"/>
    </source>
</evidence>
<dbReference type="CDD" id="cd24004">
    <property type="entry name" value="ASKHA_NBD_PilM-like"/>
    <property type="match status" value="1"/>
</dbReference>
<keyword evidence="5" id="KW-1185">Reference proteome</keyword>
<dbReference type="InterPro" id="IPR043129">
    <property type="entry name" value="ATPase_NBD"/>
</dbReference>
<dbReference type="InterPro" id="IPR050696">
    <property type="entry name" value="FtsA/MreB"/>
</dbReference>
<evidence type="ECO:0000256" key="1">
    <source>
        <dbReference type="SAM" id="MobiDB-lite"/>
    </source>
</evidence>
<evidence type="ECO:0000313" key="6">
    <source>
        <dbReference type="Proteomes" id="UP000596035"/>
    </source>
</evidence>
<dbReference type="SMART" id="SM00842">
    <property type="entry name" value="FtsA"/>
    <property type="match status" value="1"/>
</dbReference>
<dbReference type="Gene3D" id="3.30.420.40">
    <property type="match status" value="2"/>
</dbReference>
<gene>
    <name evidence="3" type="ORF">ADH66_13445</name>
    <name evidence="4" type="ORF">I5Q82_03785</name>
</gene>
<evidence type="ECO:0000313" key="4">
    <source>
        <dbReference type="EMBL" id="QQR30829.1"/>
    </source>
</evidence>
<feature type="region of interest" description="Disordered" evidence="1">
    <location>
        <begin position="518"/>
        <end position="633"/>
    </location>
</feature>
<dbReference type="PANTHER" id="PTHR32432">
    <property type="entry name" value="CELL DIVISION PROTEIN FTSA-RELATED"/>
    <property type="match status" value="1"/>
</dbReference>
<dbReference type="Proteomes" id="UP000596035">
    <property type="component" value="Chromosome"/>
</dbReference>
<name>A0A1Z2XT44_9FIRM</name>
<dbReference type="PANTHER" id="PTHR32432:SF3">
    <property type="entry name" value="ETHANOLAMINE UTILIZATION PROTEIN EUTJ"/>
    <property type="match status" value="1"/>
</dbReference>
<proteinExistence type="predicted"/>
<dbReference type="InterPro" id="IPR003494">
    <property type="entry name" value="SHS2_FtsA"/>
</dbReference>
<evidence type="ECO:0000313" key="3">
    <source>
        <dbReference type="EMBL" id="ASB41569.1"/>
    </source>
</evidence>
<protein>
    <submittedName>
        <fullName evidence="4">Rod shape-determining protein</fullName>
    </submittedName>
</protein>
<dbReference type="Pfam" id="PF14450">
    <property type="entry name" value="FtsA"/>
    <property type="match status" value="1"/>
</dbReference>
<dbReference type="EMBL" id="CP021422">
    <property type="protein sequence ID" value="ASB41569.1"/>
    <property type="molecule type" value="Genomic_DNA"/>
</dbReference>
<accession>A0A1Z2XT44</accession>
<feature type="compositionally biased region" description="Basic and acidic residues" evidence="1">
    <location>
        <begin position="594"/>
        <end position="624"/>
    </location>
</feature>
<reference evidence="5" key="2">
    <citation type="submission" date="2017-05" db="EMBL/GenBank/DDBJ databases">
        <title>Improved OligoMM genomes.</title>
        <authorList>
            <person name="Garzetti D."/>
        </authorList>
    </citation>
    <scope>NUCLEOTIDE SEQUENCE [LARGE SCALE GENOMIC DNA]</scope>
    <source>
        <strain evidence="5">KB18</strain>
    </source>
</reference>
<dbReference type="KEGG" id="amur:ADH66_13445"/>
<dbReference type="Proteomes" id="UP000196710">
    <property type="component" value="Chromosome"/>
</dbReference>
<reference evidence="3" key="1">
    <citation type="journal article" date="2017" name="Genome Announc.">
        <title>High-Quality Whole-Genome Sequences of the Oligo-Mouse-Microbiota Bacterial Community.</title>
        <authorList>
            <person name="Garzetti D."/>
            <person name="Brugiroux S."/>
            <person name="Bunk B."/>
            <person name="Pukall R."/>
            <person name="McCoy K.D."/>
            <person name="Macpherson A.J."/>
            <person name="Stecher B."/>
        </authorList>
    </citation>
    <scope>NUCLEOTIDE SEQUENCE</scope>
    <source>
        <strain evidence="3">KB18</strain>
    </source>
</reference>
<dbReference type="SUPFAM" id="SSF53067">
    <property type="entry name" value="Actin-like ATPase domain"/>
    <property type="match status" value="2"/>
</dbReference>